<keyword evidence="4" id="KW-1185">Reference proteome</keyword>
<gene>
    <name evidence="3" type="ORF">FEM21_13210</name>
</gene>
<protein>
    <submittedName>
        <fullName evidence="3">Uncharacterized protein</fullName>
    </submittedName>
</protein>
<dbReference type="Pfam" id="PF18676">
    <property type="entry name" value="MBG_2"/>
    <property type="match status" value="1"/>
</dbReference>
<dbReference type="SMART" id="SM00710">
    <property type="entry name" value="PbH1"/>
    <property type="match status" value="6"/>
</dbReference>
<feature type="domain" description="DUF7507" evidence="2">
    <location>
        <begin position="197"/>
        <end position="300"/>
    </location>
</feature>
<dbReference type="Pfam" id="PF24346">
    <property type="entry name" value="DUF7507"/>
    <property type="match status" value="7"/>
</dbReference>
<dbReference type="PANTHER" id="PTHR34819:SF3">
    <property type="entry name" value="CELL SURFACE PROTEIN"/>
    <property type="match status" value="1"/>
</dbReference>
<comment type="caution">
    <text evidence="3">The sequence shown here is derived from an EMBL/GenBank/DDBJ whole genome shotgun (WGS) entry which is preliminary data.</text>
</comment>
<evidence type="ECO:0000259" key="1">
    <source>
        <dbReference type="Pfam" id="PF18676"/>
    </source>
</evidence>
<dbReference type="InterPro" id="IPR006626">
    <property type="entry name" value="PbH1"/>
</dbReference>
<dbReference type="AlphaFoldDB" id="A0A066WSJ8"/>
<dbReference type="Proteomes" id="UP000027064">
    <property type="component" value="Unassembled WGS sequence"/>
</dbReference>
<dbReference type="PATRIC" id="fig|1492738.3.peg.1313"/>
<dbReference type="STRING" id="1492738.FEM21_13210"/>
<organism evidence="3 4">
    <name type="scientific">Flavobacterium seoulense</name>
    <dbReference type="NCBI Taxonomy" id="1492738"/>
    <lineage>
        <taxon>Bacteria</taxon>
        <taxon>Pseudomonadati</taxon>
        <taxon>Bacteroidota</taxon>
        <taxon>Flavobacteriia</taxon>
        <taxon>Flavobacteriales</taxon>
        <taxon>Flavobacteriaceae</taxon>
        <taxon>Flavobacterium</taxon>
    </lineage>
</organism>
<evidence type="ECO:0000313" key="4">
    <source>
        <dbReference type="Proteomes" id="UP000027064"/>
    </source>
</evidence>
<feature type="domain" description="DUF7507" evidence="2">
    <location>
        <begin position="711"/>
        <end position="811"/>
    </location>
</feature>
<name>A0A066WSJ8_9FLAO</name>
<sequence>MGNNPNYTVTKVDGTLTVTPKAIDVVVTADNKTKVYGEQNPVLTAVVTGAVAGGDAINYTLATTATQFSNVGSYPIEVTLGNNPNYTVTKVDGTLTVTSSPIDANDDIAGPVNGIQGGNAGINILSNDYLNGSIVNPLEITTSFVSSTNSGITLVGTDVVVAAGTPAGNYELVYKICENINLTTNCDQAIVKVSVYNPSIAITKEGNYIDTNNDGKANIGDQIKYTFIVKNTGGSKLTNITITDNKVTVIGGPIDLNVNESDTTTFSAIYNITQEDINKGVVYNLATAKGIPPAGDPVTATSTDPTPCTTCPKDPVCTDCTITEIPQNPGISITKDGTYVDTNNDGKTNIGDVVTYKFVIKNTGNVTLTNVTVTDNNAVVTGGPIATLAPGATDATTFTASHAITQDDINKGIVYNLATATAKDPKDKPVTATSTDPTPCTTCPKDPECTNCTITEIPQNPGISITKDGTYVDTNQDGKTNVGDVVSYKFVIKNTGNVTLTNVTVTDNNAVVTGGPIATLAPGATDATTFTASHTITQDDINKGIVYNLATATAKDPKDNPITATSTDPTPCTTCPKDPVCTDCTITELTQTPKIALMKTASIAGTGIKGDVITYTFTVTNTGNTTLTNVVVTDPMVGLTITGSPIATLAAGASSSVIKGTYTITQADVDAGKVTNTALATAKDPKGNNVTDISGTTVENDTPTVTIVVQTPKIALVKTASIAGTGIKGDVITYTFTVTNTGNTTLTNVVVTDPMVGLTITGSPIATLAAGASSSVIKGTYTITQADVDAGKVTNTALATAKDPKGNNVTDISGTTVENDTPTVTIVAQTPKIALVKTASIAGTGVKGDVITYTFTVTNTGNTTLTNIVVTDTMVGLTITGNSIATLAAGASSSVIKGTYTITQTDIDAGKVTNTALATAKDPKGNNVTDISGTTVDNDTPTTTPLTQNPGMTLVKTANKTNYDTLDEIITYTIVVTNTGNVTLHQVVVSDPLTGLNSTIGNLAIGESKEFTENYRVSQSDLGNENISNTATVNALSPNNTPVSGSDTVIVERAFVLGCGTIVVHNAFTPNGDGTNEVFKIDNIEDTLCYPENSVEIYNRWGILVYETKGYNNDSKAFRGFSEGRVTVDKSAGLPTGTYFYILNYTSVGLQGEIIPKKQQGYLYLTR</sequence>
<feature type="domain" description="DUF7507" evidence="2">
    <location>
        <begin position="460"/>
        <end position="564"/>
    </location>
</feature>
<dbReference type="InterPro" id="IPR051172">
    <property type="entry name" value="Chlamydia_OmcB"/>
</dbReference>
<dbReference type="InterPro" id="IPR041286">
    <property type="entry name" value="MBG_2"/>
</dbReference>
<feature type="domain" description="DUF7507" evidence="2">
    <location>
        <begin position="328"/>
        <end position="432"/>
    </location>
</feature>
<feature type="domain" description="MBG" evidence="1">
    <location>
        <begin position="26"/>
        <end position="96"/>
    </location>
</feature>
<feature type="domain" description="DUF7507" evidence="2">
    <location>
        <begin position="592"/>
        <end position="692"/>
    </location>
</feature>
<dbReference type="InterPro" id="IPR055354">
    <property type="entry name" value="DUF7507"/>
</dbReference>
<evidence type="ECO:0000259" key="2">
    <source>
        <dbReference type="Pfam" id="PF24346"/>
    </source>
</evidence>
<dbReference type="InterPro" id="IPR047589">
    <property type="entry name" value="DUF11_rpt"/>
</dbReference>
<dbReference type="PANTHER" id="PTHR34819">
    <property type="entry name" value="LARGE CYSTEINE-RICH PERIPLASMIC PROTEIN OMCB"/>
    <property type="match status" value="1"/>
</dbReference>
<dbReference type="Pfam" id="PF13585">
    <property type="entry name" value="CHU_C"/>
    <property type="match status" value="1"/>
</dbReference>
<dbReference type="Gene3D" id="3.30.160.710">
    <property type="match status" value="1"/>
</dbReference>
<dbReference type="eggNOG" id="COG1361">
    <property type="taxonomic scope" value="Bacteria"/>
</dbReference>
<dbReference type="EMBL" id="JNCA01000012">
    <property type="protein sequence ID" value="KDN55558.1"/>
    <property type="molecule type" value="Genomic_DNA"/>
</dbReference>
<dbReference type="NCBIfam" id="TIGR01451">
    <property type="entry name" value="B_ant_repeat"/>
    <property type="match status" value="7"/>
</dbReference>
<proteinExistence type="predicted"/>
<feature type="domain" description="DUF7507" evidence="2">
    <location>
        <begin position="830"/>
        <end position="930"/>
    </location>
</feature>
<evidence type="ECO:0000313" key="3">
    <source>
        <dbReference type="EMBL" id="KDN55558.1"/>
    </source>
</evidence>
<reference evidence="3 4" key="1">
    <citation type="submission" date="2014-05" db="EMBL/GenBank/DDBJ databases">
        <title>Genome Sequence of Flavobacterium sp. EM1321.</title>
        <authorList>
            <person name="Shin S.-K."/>
            <person name="Yi H."/>
        </authorList>
    </citation>
    <scope>NUCLEOTIDE SEQUENCE [LARGE SCALE GENOMIC DNA]</scope>
    <source>
        <strain evidence="3 4">EM1321</strain>
    </source>
</reference>
<feature type="domain" description="DUF7507" evidence="2">
    <location>
        <begin position="949"/>
        <end position="1044"/>
    </location>
</feature>
<dbReference type="eggNOG" id="COG3210">
    <property type="taxonomic scope" value="Bacteria"/>
</dbReference>
<accession>A0A066WSJ8</accession>